<dbReference type="RefSeq" id="WP_151666090.1">
    <property type="nucleotide sequence ID" value="NZ_WBVO01000001.1"/>
</dbReference>
<keyword evidence="2" id="KW-1185">Reference proteome</keyword>
<accession>A0A6N6RLS5</accession>
<comment type="caution">
    <text evidence="1">The sequence shown here is derived from an EMBL/GenBank/DDBJ whole genome shotgun (WGS) entry which is preliminary data.</text>
</comment>
<organism evidence="1 2">
    <name type="scientific">Phaeocystidibacter luteus</name>
    <dbReference type="NCBI Taxonomy" id="911197"/>
    <lineage>
        <taxon>Bacteria</taxon>
        <taxon>Pseudomonadati</taxon>
        <taxon>Bacteroidota</taxon>
        <taxon>Flavobacteriia</taxon>
        <taxon>Flavobacteriales</taxon>
        <taxon>Phaeocystidibacteraceae</taxon>
        <taxon>Phaeocystidibacter</taxon>
    </lineage>
</organism>
<proteinExistence type="predicted"/>
<gene>
    <name evidence="1" type="ORF">F8C67_01875</name>
</gene>
<sequence>MKTTVQIWDWSALSAYLRLQPPTGHLFMTPFKILEDHYGFSVLSPYKSVLKAAITPPLDAKGTIVKEWLFRKNKLRSGSEFFSVFSDDELTILLNKFQDLAHKKEHNHSMIDSDQWLHRAFKRSISKLVKLGSNLI</sequence>
<dbReference type="OrthoDB" id="9900108at2"/>
<dbReference type="Proteomes" id="UP000468650">
    <property type="component" value="Unassembled WGS sequence"/>
</dbReference>
<protein>
    <submittedName>
        <fullName evidence="1">Uncharacterized protein</fullName>
    </submittedName>
</protein>
<dbReference type="EMBL" id="WBVO01000001">
    <property type="protein sequence ID" value="KAB2814511.1"/>
    <property type="molecule type" value="Genomic_DNA"/>
</dbReference>
<reference evidence="1 2" key="1">
    <citation type="submission" date="2019-09" db="EMBL/GenBank/DDBJ databases">
        <title>Genomes of family Cryomorphaceae.</title>
        <authorList>
            <person name="Bowman J.P."/>
        </authorList>
    </citation>
    <scope>NUCLEOTIDE SEQUENCE [LARGE SCALE GENOMIC DNA]</scope>
    <source>
        <strain evidence="1 2">LMG 25704</strain>
    </source>
</reference>
<evidence type="ECO:0000313" key="1">
    <source>
        <dbReference type="EMBL" id="KAB2814511.1"/>
    </source>
</evidence>
<name>A0A6N6RLS5_9FLAO</name>
<evidence type="ECO:0000313" key="2">
    <source>
        <dbReference type="Proteomes" id="UP000468650"/>
    </source>
</evidence>
<dbReference type="AlphaFoldDB" id="A0A6N6RLS5"/>